<dbReference type="InterPro" id="IPR000014">
    <property type="entry name" value="PAS"/>
</dbReference>
<dbReference type="InterPro" id="IPR029787">
    <property type="entry name" value="Nucleotide_cyclase"/>
</dbReference>
<dbReference type="NCBIfam" id="TIGR00254">
    <property type="entry name" value="GGDEF"/>
    <property type="match status" value="1"/>
</dbReference>
<dbReference type="SUPFAM" id="SSF54427">
    <property type="entry name" value="NTF2-like"/>
    <property type="match status" value="1"/>
</dbReference>
<evidence type="ECO:0008006" key="5">
    <source>
        <dbReference type="Google" id="ProtNLM"/>
    </source>
</evidence>
<dbReference type="Gene3D" id="3.30.450.20">
    <property type="entry name" value="PAS domain"/>
    <property type="match status" value="1"/>
</dbReference>
<dbReference type="InterPro" id="IPR037401">
    <property type="entry name" value="SnoaL-like"/>
</dbReference>
<gene>
    <name evidence="3" type="ORF">RIL183_10791</name>
</gene>
<dbReference type="PROSITE" id="PS50887">
    <property type="entry name" value="GGDEF"/>
    <property type="match status" value="1"/>
</dbReference>
<dbReference type="AlphaFoldDB" id="A0A0M6X0V0"/>
<keyword evidence="4" id="KW-1185">Reference proteome</keyword>
<dbReference type="Pfam" id="PF00990">
    <property type="entry name" value="GGDEF"/>
    <property type="match status" value="1"/>
</dbReference>
<dbReference type="InterPro" id="IPR052155">
    <property type="entry name" value="Biofilm_reg_signaling"/>
</dbReference>
<name>A0A0M6X0V0_9FIRM</name>
<organism evidence="3 4">
    <name type="scientific">Roseburia inulinivorans</name>
    <dbReference type="NCBI Taxonomy" id="360807"/>
    <lineage>
        <taxon>Bacteria</taxon>
        <taxon>Bacillati</taxon>
        <taxon>Bacillota</taxon>
        <taxon>Clostridia</taxon>
        <taxon>Lachnospirales</taxon>
        <taxon>Lachnospiraceae</taxon>
        <taxon>Roseburia</taxon>
    </lineage>
</organism>
<dbReference type="Gene3D" id="3.10.450.50">
    <property type="match status" value="1"/>
</dbReference>
<protein>
    <recommendedName>
        <fullName evidence="5">Diguanylate cyclase</fullName>
    </recommendedName>
</protein>
<dbReference type="InterPro" id="IPR013655">
    <property type="entry name" value="PAS_fold_3"/>
</dbReference>
<dbReference type="InterPro" id="IPR032710">
    <property type="entry name" value="NTF2-like_dom_sf"/>
</dbReference>
<dbReference type="RefSeq" id="WP_055040657.1">
    <property type="nucleotide sequence ID" value="NZ_CVRS01000131.1"/>
</dbReference>
<evidence type="ECO:0000259" key="2">
    <source>
        <dbReference type="PROSITE" id="PS50887"/>
    </source>
</evidence>
<dbReference type="PANTHER" id="PTHR44757">
    <property type="entry name" value="DIGUANYLATE CYCLASE DGCP"/>
    <property type="match status" value="1"/>
</dbReference>
<dbReference type="Pfam" id="PF13474">
    <property type="entry name" value="SnoaL_3"/>
    <property type="match status" value="1"/>
</dbReference>
<dbReference type="PANTHER" id="PTHR44757:SF2">
    <property type="entry name" value="BIOFILM ARCHITECTURE MAINTENANCE PROTEIN MBAA"/>
    <property type="match status" value="1"/>
</dbReference>
<dbReference type="SUPFAM" id="SSF55785">
    <property type="entry name" value="PYP-like sensor domain (PAS domain)"/>
    <property type="match status" value="1"/>
</dbReference>
<dbReference type="CDD" id="cd00130">
    <property type="entry name" value="PAS"/>
    <property type="match status" value="1"/>
</dbReference>
<dbReference type="Proteomes" id="UP000049828">
    <property type="component" value="Unassembled WGS sequence"/>
</dbReference>
<evidence type="ECO:0000259" key="1">
    <source>
        <dbReference type="PROSITE" id="PS50112"/>
    </source>
</evidence>
<dbReference type="EMBL" id="CVRS01000131">
    <property type="protein sequence ID" value="CRL43465.1"/>
    <property type="molecule type" value="Genomic_DNA"/>
</dbReference>
<dbReference type="NCBIfam" id="TIGR00229">
    <property type="entry name" value="sensory_box"/>
    <property type="match status" value="1"/>
</dbReference>
<sequence length="440" mass="50377">MRKLLEKFFQHYLTERNLEATLAVLTEDVVSVGTGEQEISRNKGEFRELLLSEFEELPNALEYEICDYMQNFSGGGSICTQLAVFNIRLKAENEITEIHTRLTSTCVKDGNEWKIASLHMSTPEHDQEKGAFFPLYYGKSVLGTLSKESEEKLTELVTNALPGGIMGGYLEEGYPLYTINNKMLEILGYTYEELIAVTDEKMMNVIYTADQQRVEESIMEQIQEKNEYEIVYRVVGKNNRLIWVNDIGKKIITNDGRKAMISIMTDITEQLKREEILKYEAEYDSLTGLNNRKNAVSLMEKEFNRKAGGYFFICDVDNFKSVNDTKGHLFGDNVLIKLADIMRKQAGDKSILARLGGDEYILFFPADINKKDVMNIMQGIQKEFLSYMRELIPELNISLSIGGAERTANEDTKTLYDRADKALYQAKKQKGELRLQEQTI</sequence>
<evidence type="ECO:0000313" key="3">
    <source>
        <dbReference type="EMBL" id="CRL43465.1"/>
    </source>
</evidence>
<dbReference type="Pfam" id="PF08447">
    <property type="entry name" value="PAS_3"/>
    <property type="match status" value="1"/>
</dbReference>
<dbReference type="SMART" id="SM00267">
    <property type="entry name" value="GGDEF"/>
    <property type="match status" value="1"/>
</dbReference>
<accession>A0A0M6X0V0</accession>
<evidence type="ECO:0000313" key="4">
    <source>
        <dbReference type="Proteomes" id="UP000049828"/>
    </source>
</evidence>
<feature type="domain" description="PAS" evidence="1">
    <location>
        <begin position="149"/>
        <end position="225"/>
    </location>
</feature>
<dbReference type="Gene3D" id="3.30.70.270">
    <property type="match status" value="1"/>
</dbReference>
<reference evidence="4" key="1">
    <citation type="submission" date="2015-05" db="EMBL/GenBank/DDBJ databases">
        <authorList>
            <consortium name="Pathogen Informatics"/>
        </authorList>
    </citation>
    <scope>NUCLEOTIDE SEQUENCE [LARGE SCALE GENOMIC DNA]</scope>
    <source>
        <strain evidence="4">L1-83</strain>
    </source>
</reference>
<dbReference type="InterPro" id="IPR043128">
    <property type="entry name" value="Rev_trsase/Diguanyl_cyclase"/>
</dbReference>
<dbReference type="InterPro" id="IPR000160">
    <property type="entry name" value="GGDEF_dom"/>
</dbReference>
<dbReference type="CDD" id="cd01949">
    <property type="entry name" value="GGDEF"/>
    <property type="match status" value="1"/>
</dbReference>
<dbReference type="InterPro" id="IPR035965">
    <property type="entry name" value="PAS-like_dom_sf"/>
</dbReference>
<proteinExistence type="predicted"/>
<feature type="domain" description="GGDEF" evidence="2">
    <location>
        <begin position="307"/>
        <end position="440"/>
    </location>
</feature>
<dbReference type="SUPFAM" id="SSF55073">
    <property type="entry name" value="Nucleotide cyclase"/>
    <property type="match status" value="1"/>
</dbReference>
<dbReference type="PROSITE" id="PS50112">
    <property type="entry name" value="PAS"/>
    <property type="match status" value="1"/>
</dbReference>